<dbReference type="Proteomes" id="UP001183006">
    <property type="component" value="Chromosome"/>
</dbReference>
<evidence type="ECO:0000256" key="5">
    <source>
        <dbReference type="ARBA" id="ARBA00022679"/>
    </source>
</evidence>
<dbReference type="RefSeq" id="WP_309309380.1">
    <property type="nucleotide sequence ID" value="NZ_CP133594.1"/>
</dbReference>
<keyword evidence="7" id="KW-0418">Kinase</keyword>
<keyword evidence="11" id="KW-0131">Cell cycle</keyword>
<feature type="domain" description="PAC" evidence="14">
    <location>
        <begin position="403"/>
        <end position="454"/>
    </location>
</feature>
<dbReference type="PROSITE" id="PS50109">
    <property type="entry name" value="HIS_KIN"/>
    <property type="match status" value="1"/>
</dbReference>
<dbReference type="InterPro" id="IPR003018">
    <property type="entry name" value="GAF"/>
</dbReference>
<feature type="domain" description="Histidine kinase" evidence="12">
    <location>
        <begin position="957"/>
        <end position="1176"/>
    </location>
</feature>
<evidence type="ECO:0000256" key="4">
    <source>
        <dbReference type="ARBA" id="ARBA00022553"/>
    </source>
</evidence>
<dbReference type="KEGG" id="mmav:RE476_05390"/>
<dbReference type="Gene3D" id="3.30.450.40">
    <property type="match status" value="1"/>
</dbReference>
<dbReference type="CDD" id="cd16922">
    <property type="entry name" value="HATPase_EvgS-ArcB-TorS-like"/>
    <property type="match status" value="1"/>
</dbReference>
<dbReference type="EMBL" id="CP133594">
    <property type="protein sequence ID" value="WMW23264.1"/>
    <property type="molecule type" value="Genomic_DNA"/>
</dbReference>
<name>A0AA51UHB5_9EURY</name>
<feature type="domain" description="PAC" evidence="14">
    <location>
        <begin position="95"/>
        <end position="147"/>
    </location>
</feature>
<dbReference type="GO" id="GO:0000155">
    <property type="term" value="F:phosphorelay sensor kinase activity"/>
    <property type="evidence" value="ECO:0007669"/>
    <property type="project" value="InterPro"/>
</dbReference>
<dbReference type="InterPro" id="IPR013655">
    <property type="entry name" value="PAS_fold_3"/>
</dbReference>
<evidence type="ECO:0000256" key="3">
    <source>
        <dbReference type="ARBA" id="ARBA00012438"/>
    </source>
</evidence>
<evidence type="ECO:0000259" key="12">
    <source>
        <dbReference type="PROSITE" id="PS50109"/>
    </source>
</evidence>
<keyword evidence="4" id="KW-0597">Phosphoprotein</keyword>
<dbReference type="Pfam" id="PF02518">
    <property type="entry name" value="HATPase_c"/>
    <property type="match status" value="1"/>
</dbReference>
<dbReference type="InterPro" id="IPR001610">
    <property type="entry name" value="PAC"/>
</dbReference>
<feature type="domain" description="PAC" evidence="14">
    <location>
        <begin position="527"/>
        <end position="576"/>
    </location>
</feature>
<comment type="catalytic activity">
    <reaction evidence="1">
        <text>ATP + protein L-histidine = ADP + protein N-phospho-L-histidine.</text>
        <dbReference type="EC" id="2.7.13.3"/>
    </reaction>
</comment>
<dbReference type="SMART" id="SM00388">
    <property type="entry name" value="HisKA"/>
    <property type="match status" value="1"/>
</dbReference>
<dbReference type="InterPro" id="IPR036890">
    <property type="entry name" value="HATPase_C_sf"/>
</dbReference>
<dbReference type="PROSITE" id="PS50113">
    <property type="entry name" value="PAC"/>
    <property type="match status" value="3"/>
</dbReference>
<dbReference type="CDD" id="cd00082">
    <property type="entry name" value="HisKA"/>
    <property type="match status" value="1"/>
</dbReference>
<dbReference type="InterPro" id="IPR003594">
    <property type="entry name" value="HATPase_dom"/>
</dbReference>
<feature type="domain" description="PAS" evidence="13">
    <location>
        <begin position="455"/>
        <end position="525"/>
    </location>
</feature>
<feature type="domain" description="PAS" evidence="13">
    <location>
        <begin position="576"/>
        <end position="620"/>
    </location>
</feature>
<dbReference type="SMART" id="SM00387">
    <property type="entry name" value="HATPase_c"/>
    <property type="match status" value="1"/>
</dbReference>
<dbReference type="Pfam" id="PF01590">
    <property type="entry name" value="GAF"/>
    <property type="match status" value="1"/>
</dbReference>
<dbReference type="InterPro" id="IPR029016">
    <property type="entry name" value="GAF-like_dom_sf"/>
</dbReference>
<accession>A0AA51UHB5</accession>
<dbReference type="PROSITE" id="PS50112">
    <property type="entry name" value="PAS"/>
    <property type="match status" value="4"/>
</dbReference>
<dbReference type="Pfam" id="PF08447">
    <property type="entry name" value="PAS_3"/>
    <property type="match status" value="1"/>
</dbReference>
<dbReference type="FunFam" id="3.30.565.10:FF:000010">
    <property type="entry name" value="Sensor histidine kinase RcsC"/>
    <property type="match status" value="1"/>
</dbReference>
<dbReference type="InterPro" id="IPR000700">
    <property type="entry name" value="PAS-assoc_C"/>
</dbReference>
<dbReference type="InterPro" id="IPR003661">
    <property type="entry name" value="HisK_dim/P_dom"/>
</dbReference>
<dbReference type="SUPFAM" id="SSF55874">
    <property type="entry name" value="ATPase domain of HSP90 chaperone/DNA topoisomerase II/histidine kinase"/>
    <property type="match status" value="1"/>
</dbReference>
<dbReference type="GO" id="GO:0009927">
    <property type="term" value="F:histidine phosphotransfer kinase activity"/>
    <property type="evidence" value="ECO:0007669"/>
    <property type="project" value="TreeGrafter"/>
</dbReference>
<dbReference type="InterPro" id="IPR035965">
    <property type="entry name" value="PAS-like_dom_sf"/>
</dbReference>
<dbReference type="SMART" id="SM00065">
    <property type="entry name" value="GAF"/>
    <property type="match status" value="1"/>
</dbReference>
<dbReference type="InterPro" id="IPR004358">
    <property type="entry name" value="Sig_transdc_His_kin-like_C"/>
</dbReference>
<reference evidence="15" key="1">
    <citation type="submission" date="2023-08" db="EMBL/GenBank/DDBJ databases">
        <title>Methanolobus mangrovi sp. nov. and Methanolobus sediminis sp. nov, two novel methylotrophic methanogens isolated from mangrove sediments in China.</title>
        <authorList>
            <person name="Zhou J."/>
        </authorList>
    </citation>
    <scope>NUCLEOTIDE SEQUENCE</scope>
    <source>
        <strain evidence="15">FTZ2</strain>
    </source>
</reference>
<evidence type="ECO:0000256" key="6">
    <source>
        <dbReference type="ARBA" id="ARBA00022741"/>
    </source>
</evidence>
<dbReference type="GO" id="GO:0005524">
    <property type="term" value="F:ATP binding"/>
    <property type="evidence" value="ECO:0007669"/>
    <property type="project" value="UniProtKB-KW"/>
</dbReference>
<dbReference type="PANTHER" id="PTHR43047">
    <property type="entry name" value="TWO-COMPONENT HISTIDINE PROTEIN KINASE"/>
    <property type="match status" value="1"/>
</dbReference>
<dbReference type="Pfam" id="PF13426">
    <property type="entry name" value="PAS_9"/>
    <property type="match status" value="4"/>
</dbReference>
<dbReference type="Gene3D" id="1.10.287.130">
    <property type="match status" value="1"/>
</dbReference>
<keyword evidence="9" id="KW-0902">Two-component regulatory system</keyword>
<protein>
    <recommendedName>
        <fullName evidence="3">histidine kinase</fullName>
        <ecNumber evidence="3">2.7.13.3</ecNumber>
    </recommendedName>
</protein>
<dbReference type="Pfam" id="PF00512">
    <property type="entry name" value="HisKA"/>
    <property type="match status" value="1"/>
</dbReference>
<dbReference type="CDD" id="cd00130">
    <property type="entry name" value="PAS"/>
    <property type="match status" value="4"/>
</dbReference>
<dbReference type="GeneID" id="84229553"/>
<dbReference type="FunFam" id="1.10.287.130:FF:000038">
    <property type="entry name" value="Sensory transduction histidine kinase"/>
    <property type="match status" value="1"/>
</dbReference>
<dbReference type="SMART" id="SM00086">
    <property type="entry name" value="PAC"/>
    <property type="match status" value="5"/>
</dbReference>
<evidence type="ECO:0000259" key="13">
    <source>
        <dbReference type="PROSITE" id="PS50112"/>
    </source>
</evidence>
<evidence type="ECO:0000256" key="8">
    <source>
        <dbReference type="ARBA" id="ARBA00022840"/>
    </source>
</evidence>
<feature type="domain" description="PAS" evidence="13">
    <location>
        <begin position="818"/>
        <end position="888"/>
    </location>
</feature>
<dbReference type="InterPro" id="IPR036097">
    <property type="entry name" value="HisK_dim/P_sf"/>
</dbReference>
<feature type="domain" description="PAS" evidence="13">
    <location>
        <begin position="696"/>
        <end position="749"/>
    </location>
</feature>
<dbReference type="InterPro" id="IPR000014">
    <property type="entry name" value="PAS"/>
</dbReference>
<dbReference type="SUPFAM" id="SSF55785">
    <property type="entry name" value="PYP-like sensor domain (PAS domain)"/>
    <property type="match status" value="6"/>
</dbReference>
<proteinExistence type="predicted"/>
<evidence type="ECO:0000313" key="16">
    <source>
        <dbReference type="Proteomes" id="UP001183006"/>
    </source>
</evidence>
<dbReference type="InterPro" id="IPR013656">
    <property type="entry name" value="PAS_4"/>
</dbReference>
<keyword evidence="6" id="KW-0547">Nucleotide-binding</keyword>
<evidence type="ECO:0000313" key="15">
    <source>
        <dbReference type="EMBL" id="WMW23264.1"/>
    </source>
</evidence>
<evidence type="ECO:0000256" key="1">
    <source>
        <dbReference type="ARBA" id="ARBA00000085"/>
    </source>
</evidence>
<comment type="subcellular location">
    <subcellularLocation>
        <location evidence="2">Membrane</location>
    </subcellularLocation>
</comment>
<organism evidence="15 16">
    <name type="scientific">Methanolobus mangrovi</name>
    <dbReference type="NCBI Taxonomy" id="3072977"/>
    <lineage>
        <taxon>Archaea</taxon>
        <taxon>Methanobacteriati</taxon>
        <taxon>Methanobacteriota</taxon>
        <taxon>Stenosarchaea group</taxon>
        <taxon>Methanomicrobia</taxon>
        <taxon>Methanosarcinales</taxon>
        <taxon>Methanosarcinaceae</taxon>
        <taxon>Methanolobus</taxon>
    </lineage>
</organism>
<dbReference type="AlphaFoldDB" id="A0AA51UHB5"/>
<keyword evidence="5" id="KW-0808">Transferase</keyword>
<sequence>MKKMTEKYHRYVDETSVLPENGDDGFENLVDELPLGILSCDREGNITAINNFLLNILGSPSAEDTKKINLLTFPPLVKSGVSAVVEEALTTAKNSSIETSYLSKWKKELFLSFKVFPRKDVNGFVYGCHAIIEDLTTRKRANRELEESKNKDILISRISSRFINSNFKDIEGDINKTLEDLADFIGADRVSLFNVTENTDHIIKTHEWHVEGLSSRIPLNEKWDTKELVFEQLSNSQIVNISDVDRLPEEKECVRKLLHDLGIKSIAMIPLSHYGIFKGFICIDSKSEKQNWNEKQLYVLKIAGDMITGILERKDAEVMLLQKEKEYEDIINSLDAVIWKATFDKDGNVLTSYISKPVDNVLGLHDGTIGNDWNKFFAHIHPEDLPNVLDAFKKSFIEIDTPIDQDYRLLSDEGKSVWISSIGSSHLQSDGTFLTYGTSVNITPRKLAEEEVARSEERYRSLVEELSDAVIINTFEGEILEVNDKTCEMVGYSRDELQNMTIYDLMPPERRTSAKENMSRFIKNGKILAESRFVTADGNLLIVEVNAKALKGYNNTAQAIVRDITERKEAEIALRESEERFKVLHNASFGGITIHDKGIILDCNRGLSEISGYSYEELIGMDGLMLIAESFRNTVMNNVLRGYEEPYEVMGLRKDGSVYPLRLEAKNIPYKGKQMRVVEFRNITEQKQTEDRIKESEEKYKSLFEQSNDAIFLNHVDGQIVDVNEKACKMFGYTRQEFQKMNVVDLLAPYHKTAGDMGMQQFREDGSVYIHLLYAKANGETFDAEVNAKVLEGYNNLAQAIVRDISESKKAEEEIIRSETKYRSLFERSNDAIMIHDLNGLILEANDRACEMFGYSETELKQISVLDLTLEEDRIEMKSRIGIIKTEGYCRKENRMVRSDGSIIYVDVSASFLKAQQNLIQTVSRDITDRVRTEAAMICAKIEAETASRTKSEFLANMSHELRTPLNSIIGFSDVMLDGLTGELSPKQKNYMKHVSNSGHHLLNLINDILDISKVEAGKMELHIDTLNMETVIDDIVAITQTLTSKKNISVNVDVQENMPGMRADRSKLKQIMYNLMGNAIKFTDDGGKITILAKVKDKKVLVSVIDNGIGISIEDQKKLFKPFSQIDSSISRRYEGTGLGLALVKELVELHGGKIWVESEVRKGSNFTFELPIDDNQD</sequence>
<evidence type="ECO:0000259" key="14">
    <source>
        <dbReference type="PROSITE" id="PS50113"/>
    </source>
</evidence>
<evidence type="ECO:0000256" key="10">
    <source>
        <dbReference type="ARBA" id="ARBA00023136"/>
    </source>
</evidence>
<keyword evidence="16" id="KW-1185">Reference proteome</keyword>
<evidence type="ECO:0000256" key="7">
    <source>
        <dbReference type="ARBA" id="ARBA00022777"/>
    </source>
</evidence>
<dbReference type="Gene3D" id="3.30.565.10">
    <property type="entry name" value="Histidine kinase-like ATPase, C-terminal domain"/>
    <property type="match status" value="1"/>
</dbReference>
<dbReference type="Gene3D" id="3.30.450.20">
    <property type="entry name" value="PAS domain"/>
    <property type="match status" value="6"/>
</dbReference>
<keyword evidence="10" id="KW-0472">Membrane</keyword>
<dbReference type="SUPFAM" id="SSF55781">
    <property type="entry name" value="GAF domain-like"/>
    <property type="match status" value="1"/>
</dbReference>
<dbReference type="SUPFAM" id="SSF47384">
    <property type="entry name" value="Homodimeric domain of signal transducing histidine kinase"/>
    <property type="match status" value="1"/>
</dbReference>
<dbReference type="SMART" id="SM00091">
    <property type="entry name" value="PAS"/>
    <property type="match status" value="6"/>
</dbReference>
<dbReference type="PRINTS" id="PR00344">
    <property type="entry name" value="BCTRLSENSOR"/>
</dbReference>
<evidence type="ECO:0000256" key="9">
    <source>
        <dbReference type="ARBA" id="ARBA00023012"/>
    </source>
</evidence>
<keyword evidence="8" id="KW-0067">ATP-binding</keyword>
<dbReference type="GO" id="GO:0005886">
    <property type="term" value="C:plasma membrane"/>
    <property type="evidence" value="ECO:0007669"/>
    <property type="project" value="TreeGrafter"/>
</dbReference>
<evidence type="ECO:0000256" key="2">
    <source>
        <dbReference type="ARBA" id="ARBA00004370"/>
    </source>
</evidence>
<dbReference type="EC" id="2.7.13.3" evidence="3"/>
<dbReference type="NCBIfam" id="TIGR00229">
    <property type="entry name" value="sensory_box"/>
    <property type="match status" value="5"/>
</dbReference>
<dbReference type="InterPro" id="IPR005467">
    <property type="entry name" value="His_kinase_dom"/>
</dbReference>
<dbReference type="PANTHER" id="PTHR43047:SF72">
    <property type="entry name" value="OSMOSENSING HISTIDINE PROTEIN KINASE SLN1"/>
    <property type="match status" value="1"/>
</dbReference>
<dbReference type="Pfam" id="PF08448">
    <property type="entry name" value="PAS_4"/>
    <property type="match status" value="1"/>
</dbReference>
<evidence type="ECO:0000256" key="11">
    <source>
        <dbReference type="ARBA" id="ARBA00023306"/>
    </source>
</evidence>
<gene>
    <name evidence="15" type="ORF">RE476_05390</name>
</gene>